<keyword evidence="3 6" id="KW-0812">Transmembrane</keyword>
<evidence type="ECO:0000256" key="5">
    <source>
        <dbReference type="ARBA" id="ARBA00023136"/>
    </source>
</evidence>
<comment type="subcellular location">
    <subcellularLocation>
        <location evidence="1">Cell membrane</location>
        <topology evidence="1">Multi-pass membrane protein</topology>
    </subcellularLocation>
</comment>
<dbReference type="OrthoDB" id="3267562at2"/>
<evidence type="ECO:0000256" key="1">
    <source>
        <dbReference type="ARBA" id="ARBA00004651"/>
    </source>
</evidence>
<evidence type="ECO:0000313" key="8">
    <source>
        <dbReference type="EMBL" id="TQM06422.1"/>
    </source>
</evidence>
<evidence type="ECO:0000256" key="2">
    <source>
        <dbReference type="ARBA" id="ARBA00022475"/>
    </source>
</evidence>
<dbReference type="InterPro" id="IPR018076">
    <property type="entry name" value="T2SS_GspF_dom"/>
</dbReference>
<evidence type="ECO:0000259" key="7">
    <source>
        <dbReference type="Pfam" id="PF00482"/>
    </source>
</evidence>
<sequence length="243" mass="23613">MTGGAAGAAAFLAAALLVAGAPSGHHRLRALRARPAQAPSPVPPLRPAWVAVGAAAAGALAATVAGPVPALLVAAATGAAGIVAVRRSGSGDGVALEQDTELAAGWELLAVCLEAGLPVAVAASAAAEPLRGAAGARLRGVAGLLELGADPVSAWRSAEQLPALSTFARAAGRSAGTGSALAQVARAEAARLRATLLDTAQARAQRATVLITAPLGLCFLPAFLVLGIAPVVVGLAGEVLAQW</sequence>
<dbReference type="EMBL" id="VFPA01000004">
    <property type="protein sequence ID" value="TQM06422.1"/>
    <property type="molecule type" value="Genomic_DNA"/>
</dbReference>
<accession>A0A543DAR2</accession>
<dbReference type="AlphaFoldDB" id="A0A543DAR2"/>
<gene>
    <name evidence="8" type="ORF">FB558_6676</name>
</gene>
<dbReference type="GO" id="GO:0005886">
    <property type="term" value="C:plasma membrane"/>
    <property type="evidence" value="ECO:0007669"/>
    <property type="project" value="UniProtKB-SubCell"/>
</dbReference>
<keyword evidence="4 6" id="KW-1133">Transmembrane helix</keyword>
<evidence type="ECO:0000256" key="6">
    <source>
        <dbReference type="SAM" id="Phobius"/>
    </source>
</evidence>
<dbReference type="RefSeq" id="WP_142060274.1">
    <property type="nucleotide sequence ID" value="NZ_VFPA01000004.1"/>
</dbReference>
<feature type="domain" description="Type II secretion system protein GspF" evidence="7">
    <location>
        <begin position="108"/>
        <end position="227"/>
    </location>
</feature>
<protein>
    <submittedName>
        <fullName evidence="8">Type II secretion system (T2SS) protein F</fullName>
    </submittedName>
</protein>
<dbReference type="Pfam" id="PF00482">
    <property type="entry name" value="T2SSF"/>
    <property type="match status" value="1"/>
</dbReference>
<dbReference type="PANTHER" id="PTHR35007">
    <property type="entry name" value="INTEGRAL MEMBRANE PROTEIN-RELATED"/>
    <property type="match status" value="1"/>
</dbReference>
<organism evidence="8 9">
    <name type="scientific">Pseudonocardia kunmingensis</name>
    <dbReference type="NCBI Taxonomy" id="630975"/>
    <lineage>
        <taxon>Bacteria</taxon>
        <taxon>Bacillati</taxon>
        <taxon>Actinomycetota</taxon>
        <taxon>Actinomycetes</taxon>
        <taxon>Pseudonocardiales</taxon>
        <taxon>Pseudonocardiaceae</taxon>
        <taxon>Pseudonocardia</taxon>
    </lineage>
</organism>
<evidence type="ECO:0000256" key="3">
    <source>
        <dbReference type="ARBA" id="ARBA00022692"/>
    </source>
</evidence>
<evidence type="ECO:0000256" key="4">
    <source>
        <dbReference type="ARBA" id="ARBA00022989"/>
    </source>
</evidence>
<reference evidence="8 9" key="1">
    <citation type="submission" date="2019-06" db="EMBL/GenBank/DDBJ databases">
        <title>Sequencing the genomes of 1000 actinobacteria strains.</title>
        <authorList>
            <person name="Klenk H.-P."/>
        </authorList>
    </citation>
    <scope>NUCLEOTIDE SEQUENCE [LARGE SCALE GENOMIC DNA]</scope>
    <source>
        <strain evidence="8 9">DSM 45301</strain>
    </source>
</reference>
<keyword evidence="9" id="KW-1185">Reference proteome</keyword>
<name>A0A543DAR2_9PSEU</name>
<comment type="caution">
    <text evidence="8">The sequence shown here is derived from an EMBL/GenBank/DDBJ whole genome shotgun (WGS) entry which is preliminary data.</text>
</comment>
<evidence type="ECO:0000313" key="9">
    <source>
        <dbReference type="Proteomes" id="UP000315677"/>
    </source>
</evidence>
<keyword evidence="2" id="KW-1003">Cell membrane</keyword>
<dbReference type="PANTHER" id="PTHR35007:SF3">
    <property type="entry name" value="POSSIBLE CONSERVED ALANINE RICH MEMBRANE PROTEIN"/>
    <property type="match status" value="1"/>
</dbReference>
<dbReference type="Proteomes" id="UP000315677">
    <property type="component" value="Unassembled WGS sequence"/>
</dbReference>
<keyword evidence="5 6" id="KW-0472">Membrane</keyword>
<proteinExistence type="predicted"/>
<feature type="transmembrane region" description="Helical" evidence="6">
    <location>
        <begin position="219"/>
        <end position="241"/>
    </location>
</feature>